<dbReference type="InterPro" id="IPR013087">
    <property type="entry name" value="Znf_C2H2_type"/>
</dbReference>
<keyword evidence="1" id="KW-0862">Zinc</keyword>
<dbReference type="GO" id="GO:0008270">
    <property type="term" value="F:zinc ion binding"/>
    <property type="evidence" value="ECO:0007669"/>
    <property type="project" value="UniProtKB-KW"/>
</dbReference>
<organism evidence="3 4">
    <name type="scientific">Trichogramma kaykai</name>
    <dbReference type="NCBI Taxonomy" id="54128"/>
    <lineage>
        <taxon>Eukaryota</taxon>
        <taxon>Metazoa</taxon>
        <taxon>Ecdysozoa</taxon>
        <taxon>Arthropoda</taxon>
        <taxon>Hexapoda</taxon>
        <taxon>Insecta</taxon>
        <taxon>Pterygota</taxon>
        <taxon>Neoptera</taxon>
        <taxon>Endopterygota</taxon>
        <taxon>Hymenoptera</taxon>
        <taxon>Apocrita</taxon>
        <taxon>Proctotrupomorpha</taxon>
        <taxon>Chalcidoidea</taxon>
        <taxon>Trichogrammatidae</taxon>
        <taxon>Trichogramma</taxon>
    </lineage>
</organism>
<dbReference type="AlphaFoldDB" id="A0ABD2VWL3"/>
<dbReference type="InterPro" id="IPR036236">
    <property type="entry name" value="Znf_C2H2_sf"/>
</dbReference>
<evidence type="ECO:0000259" key="2">
    <source>
        <dbReference type="PROSITE" id="PS50157"/>
    </source>
</evidence>
<accession>A0ABD2VWL3</accession>
<dbReference type="PROSITE" id="PS50157">
    <property type="entry name" value="ZINC_FINGER_C2H2_2"/>
    <property type="match status" value="1"/>
</dbReference>
<evidence type="ECO:0000313" key="3">
    <source>
        <dbReference type="EMBL" id="KAL3385008.1"/>
    </source>
</evidence>
<dbReference type="Gene3D" id="3.30.160.60">
    <property type="entry name" value="Classic Zinc Finger"/>
    <property type="match status" value="1"/>
</dbReference>
<dbReference type="PROSITE" id="PS00028">
    <property type="entry name" value="ZINC_FINGER_C2H2_1"/>
    <property type="match status" value="1"/>
</dbReference>
<dbReference type="Proteomes" id="UP001627154">
    <property type="component" value="Unassembled WGS sequence"/>
</dbReference>
<dbReference type="EMBL" id="JBJJXI010000166">
    <property type="protein sequence ID" value="KAL3385008.1"/>
    <property type="molecule type" value="Genomic_DNA"/>
</dbReference>
<reference evidence="3 4" key="1">
    <citation type="journal article" date="2024" name="bioRxiv">
        <title>A reference genome for Trichogramma kaykai: A tiny desert-dwelling parasitoid wasp with competing sex-ratio distorters.</title>
        <authorList>
            <person name="Culotta J."/>
            <person name="Lindsey A.R."/>
        </authorList>
    </citation>
    <scope>NUCLEOTIDE SEQUENCE [LARGE SCALE GENOMIC DNA]</scope>
    <source>
        <strain evidence="3 4">KSX58</strain>
    </source>
</reference>
<keyword evidence="1" id="KW-0863">Zinc-finger</keyword>
<gene>
    <name evidence="3" type="ORF">TKK_019403</name>
</gene>
<evidence type="ECO:0000256" key="1">
    <source>
        <dbReference type="PROSITE-ProRule" id="PRU00042"/>
    </source>
</evidence>
<name>A0ABD2VWL3_9HYME</name>
<comment type="caution">
    <text evidence="3">The sequence shown here is derived from an EMBL/GenBank/DDBJ whole genome shotgun (WGS) entry which is preliminary data.</text>
</comment>
<keyword evidence="4" id="KW-1185">Reference proteome</keyword>
<sequence>MESSDLLNCAIRVKQESSHVSLVQNYSEMIDEKPDLKNFKLLSFSPENSNHTLQKCEENHGSELDDEVEIVVECEDVKPNFDILAVKKIDDYSPNHLRNVIDSDDKTLNVIKIEPPGEVKKEIICDVTEESNLKLDYLKIHIDTLHNGVTHTCDICGKIFRFKSRLKVHIDSVHHSDITS</sequence>
<proteinExistence type="predicted"/>
<protein>
    <recommendedName>
        <fullName evidence="2">C2H2-type domain-containing protein</fullName>
    </recommendedName>
</protein>
<evidence type="ECO:0000313" key="4">
    <source>
        <dbReference type="Proteomes" id="UP001627154"/>
    </source>
</evidence>
<dbReference type="SUPFAM" id="SSF57667">
    <property type="entry name" value="beta-beta-alpha zinc fingers"/>
    <property type="match status" value="1"/>
</dbReference>
<feature type="domain" description="C2H2-type" evidence="2">
    <location>
        <begin position="151"/>
        <end position="179"/>
    </location>
</feature>
<keyword evidence="1" id="KW-0479">Metal-binding</keyword>